<evidence type="ECO:0000313" key="2">
    <source>
        <dbReference type="EMBL" id="OGM43282.1"/>
    </source>
</evidence>
<dbReference type="STRING" id="109264.A0A1F7ZV06"/>
<feature type="domain" description="BTB" evidence="1">
    <location>
        <begin position="21"/>
        <end position="108"/>
    </location>
</feature>
<name>A0A1F7ZV06_9EURO</name>
<dbReference type="PROSITE" id="PS50097">
    <property type="entry name" value="BTB"/>
    <property type="match status" value="1"/>
</dbReference>
<organism evidence="2 3">
    <name type="scientific">Aspergillus bombycis</name>
    <dbReference type="NCBI Taxonomy" id="109264"/>
    <lineage>
        <taxon>Eukaryota</taxon>
        <taxon>Fungi</taxon>
        <taxon>Dikarya</taxon>
        <taxon>Ascomycota</taxon>
        <taxon>Pezizomycotina</taxon>
        <taxon>Eurotiomycetes</taxon>
        <taxon>Eurotiomycetidae</taxon>
        <taxon>Eurotiales</taxon>
        <taxon>Aspergillaceae</taxon>
        <taxon>Aspergillus</taxon>
    </lineage>
</organism>
<gene>
    <name evidence="2" type="ORF">ABOM_008657</name>
</gene>
<dbReference type="Proteomes" id="UP000179179">
    <property type="component" value="Unassembled WGS sequence"/>
</dbReference>
<dbReference type="SUPFAM" id="SSF54695">
    <property type="entry name" value="POZ domain"/>
    <property type="match status" value="1"/>
</dbReference>
<accession>A0A1F7ZV06</accession>
<reference evidence="2 3" key="1">
    <citation type="journal article" date="2016" name="Genome Biol. Evol.">
        <title>Draft genome sequence of an aflatoxigenic Aspergillus species, A. bombycis.</title>
        <authorList>
            <person name="Moore G.G."/>
            <person name="Mack B.M."/>
            <person name="Beltz S.B."/>
            <person name="Gilbert M.K."/>
        </authorList>
    </citation>
    <scope>NUCLEOTIDE SEQUENCE [LARGE SCALE GENOMIC DNA]</scope>
    <source>
        <strain evidence="3">NRRL 26010</strain>
    </source>
</reference>
<dbReference type="Gene3D" id="3.30.710.10">
    <property type="entry name" value="Potassium Channel Kv1.1, Chain A"/>
    <property type="match status" value="1"/>
</dbReference>
<evidence type="ECO:0000259" key="1">
    <source>
        <dbReference type="PROSITE" id="PS50097"/>
    </source>
</evidence>
<evidence type="ECO:0000313" key="3">
    <source>
        <dbReference type="Proteomes" id="UP000179179"/>
    </source>
</evidence>
<dbReference type="AlphaFoldDB" id="A0A1F7ZV06"/>
<dbReference type="InterPro" id="IPR000210">
    <property type="entry name" value="BTB/POZ_dom"/>
</dbReference>
<dbReference type="CDD" id="cd18186">
    <property type="entry name" value="BTB_POZ_ZBTB_KLHL-like"/>
    <property type="match status" value="1"/>
</dbReference>
<keyword evidence="3" id="KW-1185">Reference proteome</keyword>
<proteinExistence type="predicted"/>
<sequence>MSSTTGNIRVPHEDIEIISQSDFTVQANQYDDEYSEKVPARTASMHINKDTLAASSSYFQAMFGRGWAESKSNEIVLNGDTVRSMEIWFRHFHSTFNAMKVTNISVADIWHVILASDKYEFDRQQLLEWFVKWYRNETAINIHHDENARKLMFPCYAFDYADGFQALTKSLVYVAIGHITEISPIDNVRLHLPPRIIQQLNAARRRLRNVLDRELFVQIDWLIEHGSCSSKEETVFNYPKELGRIGVQPLVERSFSRASVECYLNRLRRFDQERMLRGISGDRCLHCCFDWKNGVERAIKVTTE</sequence>
<dbReference type="InterPro" id="IPR011333">
    <property type="entry name" value="SKP1/BTB/POZ_sf"/>
</dbReference>
<dbReference type="RefSeq" id="XP_022386999.1">
    <property type="nucleotide sequence ID" value="XM_022535786.1"/>
</dbReference>
<dbReference type="OrthoDB" id="268428at2759"/>
<protein>
    <recommendedName>
        <fullName evidence="1">BTB domain-containing protein</fullName>
    </recommendedName>
</protein>
<dbReference type="GeneID" id="34452047"/>
<dbReference type="EMBL" id="LYCR01000073">
    <property type="protein sequence ID" value="OGM43282.1"/>
    <property type="molecule type" value="Genomic_DNA"/>
</dbReference>
<comment type="caution">
    <text evidence="2">The sequence shown here is derived from an EMBL/GenBank/DDBJ whole genome shotgun (WGS) entry which is preliminary data.</text>
</comment>